<dbReference type="GO" id="GO:0019853">
    <property type="term" value="P:L-ascorbic acid biosynthetic process"/>
    <property type="evidence" value="ECO:0007669"/>
    <property type="project" value="TreeGrafter"/>
</dbReference>
<accession>A0A975FZT8</accession>
<dbReference type="InterPro" id="IPR005511">
    <property type="entry name" value="SMP-30"/>
</dbReference>
<proteinExistence type="inferred from homology"/>
<comment type="cofactor">
    <cofactor evidence="3">
        <name>Zn(2+)</name>
        <dbReference type="ChEBI" id="CHEBI:29105"/>
    </cofactor>
    <text evidence="3">Binds 1 divalent metal cation per subunit.</text>
</comment>
<sequence>MPKLIEVIEAGDILGEGPLWNVREQRLWWTDIQSRRLRSLDLASKTITDVATPERVGSFAFVEGRPGVLVVAFETGLAWFRPGDGAVEWIARPEAGGTGRRFNDGRTDRQGRFWAGTMVEDEVRAGADSASLWRLGPDGVLTVCQAGVSISNGLTASPDGRTLYFADSPKQAMYAYDLDPKTGALSGRRGFGEVARGYPDGAVVDAEGFVWSARWGAGEVVRHAPDGSVVETISLPISQPTCVAFGGPDLKLMFVTSASDGLTAEERRAQPLAGALFIFESDVPGLAEAEYRTDPGVGGLR</sequence>
<reference evidence="5" key="1">
    <citation type="submission" date="2021-04" db="EMBL/GenBank/DDBJ databases">
        <title>The complete genome sequence of Caulobacter sp. S6.</title>
        <authorList>
            <person name="Tang Y."/>
            <person name="Ouyang W."/>
            <person name="Liu Q."/>
            <person name="Huang B."/>
            <person name="Guo Z."/>
            <person name="Lei P."/>
        </authorList>
    </citation>
    <scope>NUCLEOTIDE SEQUENCE</scope>
    <source>
        <strain evidence="5">S6</strain>
    </source>
</reference>
<keyword evidence="3" id="KW-0479">Metal-binding</keyword>
<feature type="binding site" evidence="3">
    <location>
        <position position="152"/>
    </location>
    <ligand>
        <name>a divalent metal cation</name>
        <dbReference type="ChEBI" id="CHEBI:60240"/>
    </ligand>
</feature>
<evidence type="ECO:0000256" key="3">
    <source>
        <dbReference type="PIRSR" id="PIRSR605511-2"/>
    </source>
</evidence>
<dbReference type="KEGG" id="caul:KCG34_25275"/>
<feature type="binding site" evidence="3">
    <location>
        <position position="101"/>
    </location>
    <ligand>
        <name>substrate</name>
    </ligand>
</feature>
<comment type="similarity">
    <text evidence="1">Belongs to the SMP-30/CGR1 family.</text>
</comment>
<dbReference type="RefSeq" id="WP_211938351.1">
    <property type="nucleotide sequence ID" value="NZ_CP073078.1"/>
</dbReference>
<feature type="domain" description="SMP-30/Gluconolactonase/LRE-like region" evidence="4">
    <location>
        <begin position="14"/>
        <end position="259"/>
    </location>
</feature>
<dbReference type="SUPFAM" id="SSF63829">
    <property type="entry name" value="Calcium-dependent phosphotriesterase"/>
    <property type="match status" value="1"/>
</dbReference>
<evidence type="ECO:0000256" key="2">
    <source>
        <dbReference type="PIRSR" id="PIRSR605511-1"/>
    </source>
</evidence>
<evidence type="ECO:0000313" key="5">
    <source>
        <dbReference type="EMBL" id="QUD88300.1"/>
    </source>
</evidence>
<dbReference type="Pfam" id="PF08450">
    <property type="entry name" value="SGL"/>
    <property type="match status" value="1"/>
</dbReference>
<evidence type="ECO:0000256" key="1">
    <source>
        <dbReference type="ARBA" id="ARBA00008853"/>
    </source>
</evidence>
<dbReference type="InterPro" id="IPR011042">
    <property type="entry name" value="6-blade_b-propeller_TolB-like"/>
</dbReference>
<dbReference type="Gene3D" id="2.120.10.30">
    <property type="entry name" value="TolB, C-terminal domain"/>
    <property type="match status" value="1"/>
</dbReference>
<gene>
    <name evidence="5" type="ORF">KCG34_25275</name>
</gene>
<dbReference type="GO" id="GO:0004341">
    <property type="term" value="F:gluconolactonase activity"/>
    <property type="evidence" value="ECO:0007669"/>
    <property type="project" value="TreeGrafter"/>
</dbReference>
<feature type="binding site" evidence="3">
    <location>
        <position position="121"/>
    </location>
    <ligand>
        <name>substrate</name>
    </ligand>
</feature>
<evidence type="ECO:0000313" key="6">
    <source>
        <dbReference type="Proteomes" id="UP000676409"/>
    </source>
</evidence>
<dbReference type="AlphaFoldDB" id="A0A975FZT8"/>
<feature type="active site" description="Proton donor/acceptor" evidence="2">
    <location>
        <position position="200"/>
    </location>
</feature>
<name>A0A975FZT8_9CAUL</name>
<keyword evidence="3" id="KW-0862">Zinc</keyword>
<dbReference type="Proteomes" id="UP000676409">
    <property type="component" value="Chromosome"/>
</dbReference>
<dbReference type="PRINTS" id="PR01790">
    <property type="entry name" value="SMP30FAMILY"/>
</dbReference>
<evidence type="ECO:0000259" key="4">
    <source>
        <dbReference type="Pfam" id="PF08450"/>
    </source>
</evidence>
<feature type="binding site" evidence="3">
    <location>
        <position position="16"/>
    </location>
    <ligand>
        <name>a divalent metal cation</name>
        <dbReference type="ChEBI" id="CHEBI:60240"/>
    </ligand>
</feature>
<dbReference type="PANTHER" id="PTHR10907">
    <property type="entry name" value="REGUCALCIN"/>
    <property type="match status" value="1"/>
</dbReference>
<feature type="binding site" evidence="3">
    <location>
        <position position="103"/>
    </location>
    <ligand>
        <name>substrate</name>
    </ligand>
</feature>
<organism evidence="5 6">
    <name type="scientific">Phenylobacterium montanum</name>
    <dbReference type="NCBI Taxonomy" id="2823693"/>
    <lineage>
        <taxon>Bacteria</taxon>
        <taxon>Pseudomonadati</taxon>
        <taxon>Pseudomonadota</taxon>
        <taxon>Alphaproteobacteria</taxon>
        <taxon>Caulobacterales</taxon>
        <taxon>Caulobacteraceae</taxon>
        <taxon>Phenylobacterium</taxon>
    </lineage>
</organism>
<keyword evidence="6" id="KW-1185">Reference proteome</keyword>
<feature type="binding site" evidence="3">
    <location>
        <position position="200"/>
    </location>
    <ligand>
        <name>a divalent metal cation</name>
        <dbReference type="ChEBI" id="CHEBI:60240"/>
    </ligand>
</feature>
<protein>
    <submittedName>
        <fullName evidence="5">SMP-30/gluconolactonase/LRE family protein</fullName>
    </submittedName>
</protein>
<dbReference type="InterPro" id="IPR013658">
    <property type="entry name" value="SGL"/>
</dbReference>
<dbReference type="EMBL" id="CP073078">
    <property type="protein sequence ID" value="QUD88300.1"/>
    <property type="molecule type" value="Genomic_DNA"/>
</dbReference>
<dbReference type="PANTHER" id="PTHR10907:SF47">
    <property type="entry name" value="REGUCALCIN"/>
    <property type="match status" value="1"/>
</dbReference>
<dbReference type="GO" id="GO:0005509">
    <property type="term" value="F:calcium ion binding"/>
    <property type="evidence" value="ECO:0007669"/>
    <property type="project" value="TreeGrafter"/>
</dbReference>